<organismHost>
    <name type="scientific">Panthera leo</name>
    <name type="common">Lion</name>
    <dbReference type="NCBI Taxonomy" id="9689"/>
</organismHost>
<organism evidence="2">
    <name type="scientific">Bovine herpesvirus 4</name>
    <name type="common">BoHV-4</name>
    <name type="synonym">Movar virus</name>
    <dbReference type="NCBI Taxonomy" id="10385"/>
    <lineage>
        <taxon>Viruses</taxon>
        <taxon>Duplodnaviria</taxon>
        <taxon>Heunggongvirae</taxon>
        <taxon>Peploviricota</taxon>
        <taxon>Herviviricetes</taxon>
        <taxon>Herpesvirales</taxon>
        <taxon>Orthoherpesviridae</taxon>
        <taxon>Gammaherpesvirinae</taxon>
        <taxon>Rhadinovirus</taxon>
        <taxon>Rhadinovirus bovinegamma4</taxon>
    </lineage>
</organism>
<reference evidence="2" key="1">
    <citation type="submission" date="2013-05" db="EMBL/GenBank/DDBJ databases">
        <title>Seroprevalence against a Canadian isolate of bovine herpesvirus 4 (BHV4) is higher in various diseases affected bovine dairy herds compared to healthy herds.</title>
        <authorList>
            <person name="Music N."/>
            <person name="Laroche J."/>
            <person name="Tremblay D."/>
            <person name="Mandeville I."/>
            <person name="Bellehumeur C."/>
            <person name="Charette S.J."/>
            <person name="Gagnon C.A."/>
        </authorList>
    </citation>
    <scope>NUCLEOTIDE SEQUENCE</scope>
    <source>
        <strain evidence="2">FMV09-1180503</strain>
    </source>
</reference>
<evidence type="ECO:0000256" key="1">
    <source>
        <dbReference type="SAM" id="Phobius"/>
    </source>
</evidence>
<evidence type="ECO:0000313" key="2">
    <source>
        <dbReference type="EMBL" id="AIA82772.1"/>
    </source>
</evidence>
<sequence length="214" mass="24488">MVYITTTASKAKDIIFYNPPVKGTILSFKNFKLNKLNINNFLMACVFYLQYVGLISFYIWGMGPQMLPVVESTGGSLIQLKMICSHHTILKSKCNIFCQLDLEAQGKQLAPGSLNQSIRPRLIYSDAGVLYNTSCYDCVTKQEKGYIFHNETIVFMLKKRKINKLYMFMPNHQRLIANQKILYPCIGPHYLKYNFTGGGELTCQCNLSSVENRY</sequence>
<keyword evidence="1" id="KW-1133">Transmembrane helix</keyword>
<keyword evidence="1" id="KW-0472">Membrane</keyword>
<dbReference type="EMBL" id="MN551084">
    <property type="protein sequence ID" value="QJC19198.1"/>
    <property type="molecule type" value="Genomic_DNA"/>
</dbReference>
<organismHost>
    <name type="scientific">Bos taurus</name>
    <name type="common">Bovine</name>
    <dbReference type="NCBI Taxonomy" id="9913"/>
</organismHost>
<feature type="transmembrane region" description="Helical" evidence="1">
    <location>
        <begin position="41"/>
        <end position="60"/>
    </location>
</feature>
<keyword evidence="1" id="KW-0812">Transmembrane</keyword>
<dbReference type="EMBL" id="KC999113">
    <property type="protein sequence ID" value="AIA82772.1"/>
    <property type="molecule type" value="Genomic_DNA"/>
</dbReference>
<organismHost>
    <name type="scientific">Felis catus</name>
    <name type="common">Cat</name>
    <name type="synonym">Felis silvestris catus</name>
    <dbReference type="NCBI Taxonomy" id="9685"/>
</organismHost>
<reference evidence="3" key="2">
    <citation type="submission" date="2019-10" db="EMBL/GenBank/DDBJ databases">
        <title>Experimental infection of calves with contemporary bovine gammaherpesvirus type 4.</title>
        <authorList>
            <person name="Bauermann F."/>
            <person name="Kutish G."/>
            <person name="Diel D."/>
            <person name="Falkenberg S."/>
            <person name="Martins M."/>
            <person name="Flores E."/>
        </authorList>
    </citation>
    <scope>NUCLEOTIDE SEQUENCE</scope>
    <source>
        <strain evidence="3">SD16-49</strain>
    </source>
</reference>
<evidence type="ECO:0008006" key="4">
    <source>
        <dbReference type="Google" id="ProtNLM"/>
    </source>
</evidence>
<proteinExistence type="predicted"/>
<name>A0A0F6N4R3_BHV4</name>
<accession>A0A0F6N4R3</accession>
<protein>
    <recommendedName>
        <fullName evidence="4">Transmembrane protein</fullName>
    </recommendedName>
</protein>
<evidence type="ECO:0000313" key="3">
    <source>
        <dbReference type="EMBL" id="QJC19198.1"/>
    </source>
</evidence>